<evidence type="ECO:0000313" key="2">
    <source>
        <dbReference type="Proteomes" id="UP001551482"/>
    </source>
</evidence>
<evidence type="ECO:0000313" key="1">
    <source>
        <dbReference type="EMBL" id="MEU8139299.1"/>
    </source>
</evidence>
<keyword evidence="2" id="KW-1185">Reference proteome</keyword>
<organism evidence="1 2">
    <name type="scientific">Streptodolium elevatio</name>
    <dbReference type="NCBI Taxonomy" id="3157996"/>
    <lineage>
        <taxon>Bacteria</taxon>
        <taxon>Bacillati</taxon>
        <taxon>Actinomycetota</taxon>
        <taxon>Actinomycetes</taxon>
        <taxon>Kitasatosporales</taxon>
        <taxon>Streptomycetaceae</taxon>
        <taxon>Streptodolium</taxon>
    </lineage>
</organism>
<gene>
    <name evidence="1" type="ORF">AB0C36_38105</name>
</gene>
<reference evidence="1 2" key="1">
    <citation type="submission" date="2024-06" db="EMBL/GenBank/DDBJ databases">
        <title>The Natural Products Discovery Center: Release of the First 8490 Sequenced Strains for Exploring Actinobacteria Biosynthetic Diversity.</title>
        <authorList>
            <person name="Kalkreuter E."/>
            <person name="Kautsar S.A."/>
            <person name="Yang D."/>
            <person name="Bader C.D."/>
            <person name="Teijaro C.N."/>
            <person name="Fluegel L."/>
            <person name="Davis C.M."/>
            <person name="Simpson J.R."/>
            <person name="Lauterbach L."/>
            <person name="Steele A.D."/>
            <person name="Gui C."/>
            <person name="Meng S."/>
            <person name="Li G."/>
            <person name="Viehrig K."/>
            <person name="Ye F."/>
            <person name="Su P."/>
            <person name="Kiefer A.F."/>
            <person name="Nichols A."/>
            <person name="Cepeda A.J."/>
            <person name="Yan W."/>
            <person name="Fan B."/>
            <person name="Jiang Y."/>
            <person name="Adhikari A."/>
            <person name="Zheng C.-J."/>
            <person name="Schuster L."/>
            <person name="Cowan T.M."/>
            <person name="Smanski M.J."/>
            <person name="Chevrette M.G."/>
            <person name="De Carvalho L.P.S."/>
            <person name="Shen B."/>
        </authorList>
    </citation>
    <scope>NUCLEOTIDE SEQUENCE [LARGE SCALE GENOMIC DNA]</scope>
    <source>
        <strain evidence="1 2">NPDC048946</strain>
    </source>
</reference>
<name>A0ABV3DVV4_9ACTN</name>
<comment type="caution">
    <text evidence="1">The sequence shown here is derived from an EMBL/GenBank/DDBJ whole genome shotgun (WGS) entry which is preliminary data.</text>
</comment>
<dbReference type="Proteomes" id="UP001551482">
    <property type="component" value="Unassembled WGS sequence"/>
</dbReference>
<sequence length="599" mass="64561">MTIYWKKARQVALPMRRSRYFSRMFLRADDLSLTQDYLLSRQHLLLRQLIPAGVVSGLGLTASGGDVTVAAGVATDEDGTPIVLTEDTRVTLPTGDGTYLATVHCAEHAAESRDEGGGQGETRIVEEARLELLATPPTDPRYVVLGTVKRQGGVVQVDLSTRQLSGIRVQAGPITPTVGKSGTAGIQFPRDPGGGAFDEAFIRYYVHGGEGTTLLIGTANDADDTIDFQQGGAERLRIADGMLLLGGISGTQYQRDQVVAGLGFLGWGVQHGQLSFRAGRGFELVDRSGNFPNLDYGRGSQAYADLSLRTLNAAEDVTVGPGKAVRGQGLLHVDGPDRLYLMNRKGVYVSTGPHAADPEAGSLNVDRNIVLGDILAGRGRLHVDGPERLYLMNQGGVRVESSWHPNDPNAGTLYVHRNLGVQREAGQIPGWSGGGIISHDVFAGGGLYVGNADANVWPIQMYGNGAFYARTKHFAIDHPLDAKRTLVHSALEGPENAVFYRGEATLAKGRAVIELPRYFEALVQRRGRTVQLTPKFVDDEEVFPLAASAVEDGRFTVRALSGPDASHGFYWEVKAVRADVEPLAPDIDRDVLFNTAQRQ</sequence>
<proteinExistence type="predicted"/>
<dbReference type="RefSeq" id="WP_358363313.1">
    <property type="nucleotide sequence ID" value="NZ_JBEZFP010000166.1"/>
</dbReference>
<dbReference type="EMBL" id="JBEZFP010000166">
    <property type="protein sequence ID" value="MEU8139299.1"/>
    <property type="molecule type" value="Genomic_DNA"/>
</dbReference>
<protein>
    <submittedName>
        <fullName evidence="1">Uncharacterized protein</fullName>
    </submittedName>
</protein>
<accession>A0ABV3DVV4</accession>